<feature type="transmembrane region" description="Helical" evidence="9">
    <location>
        <begin position="65"/>
        <end position="85"/>
    </location>
</feature>
<dbReference type="NCBIfam" id="TIGR00751">
    <property type="entry name" value="menA"/>
    <property type="match status" value="1"/>
</dbReference>
<evidence type="ECO:0000256" key="2">
    <source>
        <dbReference type="ARBA" id="ARBA00004863"/>
    </source>
</evidence>
<dbReference type="Gene3D" id="1.10.357.140">
    <property type="entry name" value="UbiA prenyltransferase"/>
    <property type="match status" value="1"/>
</dbReference>
<dbReference type="Pfam" id="PF01040">
    <property type="entry name" value="UbiA"/>
    <property type="match status" value="1"/>
</dbReference>
<dbReference type="EMBL" id="CAADRN010000352">
    <property type="protein sequence ID" value="VFU18639.1"/>
    <property type="molecule type" value="Genomic_DNA"/>
</dbReference>
<keyword evidence="5 10" id="KW-0808">Transferase</keyword>
<proteinExistence type="inferred from homology"/>
<dbReference type="UniPathway" id="UPA00079"/>
<reference evidence="10" key="1">
    <citation type="submission" date="2019-03" db="EMBL/GenBank/DDBJ databases">
        <authorList>
            <person name="Hao L."/>
        </authorList>
    </citation>
    <scope>NUCLEOTIDE SEQUENCE</scope>
</reference>
<evidence type="ECO:0000256" key="4">
    <source>
        <dbReference type="ARBA" id="ARBA00022475"/>
    </source>
</evidence>
<feature type="transmembrane region" description="Helical" evidence="9">
    <location>
        <begin position="297"/>
        <end position="318"/>
    </location>
</feature>
<comment type="subcellular location">
    <subcellularLocation>
        <location evidence="1">Membrane</location>
        <topology evidence="1">Multi-pass membrane protein</topology>
    </subcellularLocation>
</comment>
<dbReference type="EC" id="2.5.1.74" evidence="10"/>
<dbReference type="InterPro" id="IPR000537">
    <property type="entry name" value="UbiA_prenyltransferase"/>
</dbReference>
<dbReference type="PANTHER" id="PTHR13929:SF0">
    <property type="entry name" value="UBIA PRENYLTRANSFERASE DOMAIN-CONTAINING PROTEIN 1"/>
    <property type="match status" value="1"/>
</dbReference>
<keyword evidence="6 9" id="KW-0812">Transmembrane</keyword>
<name>A0A485M7V7_9ZZZZ</name>
<evidence type="ECO:0000256" key="8">
    <source>
        <dbReference type="ARBA" id="ARBA00023136"/>
    </source>
</evidence>
<evidence type="ECO:0000256" key="6">
    <source>
        <dbReference type="ARBA" id="ARBA00022692"/>
    </source>
</evidence>
<feature type="transmembrane region" description="Helical" evidence="9">
    <location>
        <begin position="172"/>
        <end position="189"/>
    </location>
</feature>
<dbReference type="GO" id="GO:0009234">
    <property type="term" value="P:menaquinone biosynthetic process"/>
    <property type="evidence" value="ECO:0007669"/>
    <property type="project" value="UniProtKB-UniPathway"/>
</dbReference>
<sequence length="320" mass="35086">MNQEVIKLMLKTFRKDKGLAKTPSKGGDRSQVWWRLMRPHTLTASFIPVLIGTSLALSEAGRIDLSLFIAMLTACILIQGATNVFNEYYDFRRGLDTKESVGIGGTIVRDGVGEKTVFYSGVILLIIAILLGVFICFKSSWLVALVGVACMLTGYLYSGGPFPISATTYGEFLAGFFMGPVIISLSFFVQTGMVQHKTILLSIPTGILIGAILMSNNIRDLEGDKEHGRRTLAIVLGRDRAVKFLSGMFIFSYAWILFLVLSMMVSPWLLIVFASVPKAVEAIRGFRGKKLPVEMMPAMKSVAQTNTLFGLFLIVGILCS</sequence>
<dbReference type="GO" id="GO:0046428">
    <property type="term" value="F:1,4-dihydroxy-2-naphthoate polyprenyltransferase activity"/>
    <property type="evidence" value="ECO:0007669"/>
    <property type="project" value="UniProtKB-EC"/>
</dbReference>
<comment type="pathway">
    <text evidence="2">Quinol/quinone metabolism; menaquinone biosynthesis.</text>
</comment>
<feature type="transmembrane region" description="Helical" evidence="9">
    <location>
        <begin position="253"/>
        <end position="276"/>
    </location>
</feature>
<organism evidence="10">
    <name type="scientific">anaerobic digester metagenome</name>
    <dbReference type="NCBI Taxonomy" id="1263854"/>
    <lineage>
        <taxon>unclassified sequences</taxon>
        <taxon>metagenomes</taxon>
        <taxon>ecological metagenomes</taxon>
    </lineage>
</organism>
<dbReference type="CDD" id="cd13962">
    <property type="entry name" value="PT_UbiA_UBIAD1"/>
    <property type="match status" value="1"/>
</dbReference>
<dbReference type="GO" id="GO:0042371">
    <property type="term" value="P:vitamin K biosynthetic process"/>
    <property type="evidence" value="ECO:0007669"/>
    <property type="project" value="TreeGrafter"/>
</dbReference>
<dbReference type="GO" id="GO:0016020">
    <property type="term" value="C:membrane"/>
    <property type="evidence" value="ECO:0007669"/>
    <property type="project" value="UniProtKB-SubCell"/>
</dbReference>
<dbReference type="PANTHER" id="PTHR13929">
    <property type="entry name" value="1,4-DIHYDROXY-2-NAPHTHOATE OCTAPRENYLTRANSFERASE"/>
    <property type="match status" value="1"/>
</dbReference>
<evidence type="ECO:0000256" key="1">
    <source>
        <dbReference type="ARBA" id="ARBA00004141"/>
    </source>
</evidence>
<dbReference type="FunFam" id="1.10.357.140:FF:000007">
    <property type="entry name" value="1,4-dihydroxy-2-naphthoate octaprenyltransferase"/>
    <property type="match status" value="1"/>
</dbReference>
<keyword evidence="3" id="KW-0474">Menaquinone biosynthesis</keyword>
<feature type="transmembrane region" description="Helical" evidence="9">
    <location>
        <begin position="117"/>
        <end position="137"/>
    </location>
</feature>
<evidence type="ECO:0000256" key="7">
    <source>
        <dbReference type="ARBA" id="ARBA00022989"/>
    </source>
</evidence>
<accession>A0A485M7V7</accession>
<dbReference type="PIRSF" id="PIRSF005355">
    <property type="entry name" value="UBIAD1"/>
    <property type="match status" value="1"/>
</dbReference>
<dbReference type="NCBIfam" id="NF004749">
    <property type="entry name" value="PRK06080.1-1"/>
    <property type="match status" value="1"/>
</dbReference>
<dbReference type="AlphaFoldDB" id="A0A485M7V7"/>
<keyword evidence="4" id="KW-1003">Cell membrane</keyword>
<feature type="transmembrane region" description="Helical" evidence="9">
    <location>
        <begin position="142"/>
        <end position="160"/>
    </location>
</feature>
<protein>
    <submittedName>
        <fullName evidence="10">1,4-dihydroxy-2-naphthoate octaprenyltransferase</fullName>
        <ecNumber evidence="10">2.5.1.74</ecNumber>
    </submittedName>
</protein>
<dbReference type="InterPro" id="IPR004657">
    <property type="entry name" value="MenA"/>
</dbReference>
<keyword evidence="8 9" id="KW-0472">Membrane</keyword>
<gene>
    <name evidence="10" type="primary">menA</name>
    <name evidence="10" type="ORF">SCFA_510004</name>
</gene>
<feature type="transmembrane region" description="Helical" evidence="9">
    <location>
        <begin position="40"/>
        <end position="58"/>
    </location>
</feature>
<dbReference type="InterPro" id="IPR044878">
    <property type="entry name" value="UbiA_sf"/>
</dbReference>
<evidence type="ECO:0000313" key="10">
    <source>
        <dbReference type="EMBL" id="VFU18639.1"/>
    </source>
</evidence>
<evidence type="ECO:0000256" key="5">
    <source>
        <dbReference type="ARBA" id="ARBA00022679"/>
    </source>
</evidence>
<dbReference type="HAMAP" id="MF_01937">
    <property type="entry name" value="MenA_1"/>
    <property type="match status" value="1"/>
</dbReference>
<evidence type="ECO:0000256" key="3">
    <source>
        <dbReference type="ARBA" id="ARBA00022428"/>
    </source>
</evidence>
<keyword evidence="7 9" id="KW-1133">Transmembrane helix</keyword>
<evidence type="ECO:0000256" key="9">
    <source>
        <dbReference type="SAM" id="Phobius"/>
    </source>
</evidence>
<dbReference type="InterPro" id="IPR026046">
    <property type="entry name" value="UBIAD1"/>
</dbReference>